<dbReference type="EMBL" id="JAPDPI010000033">
    <property type="protein sequence ID" value="MCW3806934.1"/>
    <property type="molecule type" value="Genomic_DNA"/>
</dbReference>
<dbReference type="InterPro" id="IPR007627">
    <property type="entry name" value="RNA_pol_sigma70_r2"/>
</dbReference>
<proteinExistence type="inferred from homology"/>
<dbReference type="InterPro" id="IPR013249">
    <property type="entry name" value="RNA_pol_sigma70_r4_t2"/>
</dbReference>
<dbReference type="Proteomes" id="UP001207408">
    <property type="component" value="Unassembled WGS sequence"/>
</dbReference>
<accession>A0AAE3SL10</accession>
<dbReference type="GO" id="GO:0003677">
    <property type="term" value="F:DNA binding"/>
    <property type="evidence" value="ECO:0007669"/>
    <property type="project" value="InterPro"/>
</dbReference>
<dbReference type="Gene3D" id="1.10.10.10">
    <property type="entry name" value="Winged helix-like DNA-binding domain superfamily/Winged helix DNA-binding domain"/>
    <property type="match status" value="1"/>
</dbReference>
<evidence type="ECO:0000256" key="1">
    <source>
        <dbReference type="ARBA" id="ARBA00010641"/>
    </source>
</evidence>
<dbReference type="InterPro" id="IPR013325">
    <property type="entry name" value="RNA_pol_sigma_r2"/>
</dbReference>
<evidence type="ECO:0000259" key="6">
    <source>
        <dbReference type="Pfam" id="PF08281"/>
    </source>
</evidence>
<sequence>MKLFTDEILIKGLKRGEKIYIDRIYHSYSNRIFGFALSLLKDREESYDVVHDVFLSLWEKRHTLKDDTKLEAILFTMTRNKVLSFFRKKDSERKYINELLTKDDNRKNDSTEQDVSFIFLTEKIEYFLSKMPQKRRDVFMLSRNKGMSNKEIAQKLSISEKTVEDHITRALAFFRKNINSIKNILL</sequence>
<keyword evidence="2" id="KW-0805">Transcription regulation</keyword>
<dbReference type="SUPFAM" id="SSF88659">
    <property type="entry name" value="Sigma3 and sigma4 domains of RNA polymerase sigma factors"/>
    <property type="match status" value="1"/>
</dbReference>
<feature type="domain" description="RNA polymerase sigma-70 region 2" evidence="5">
    <location>
        <begin position="24"/>
        <end position="90"/>
    </location>
</feature>
<gene>
    <name evidence="7" type="ORF">OM074_14960</name>
</gene>
<keyword evidence="3" id="KW-0731">Sigma factor</keyword>
<protein>
    <submittedName>
        <fullName evidence="7">RNA polymerase sigma-70 factor</fullName>
    </submittedName>
</protein>
<dbReference type="PRINTS" id="PR00038">
    <property type="entry name" value="HTHLUXR"/>
</dbReference>
<dbReference type="Gene3D" id="1.10.1740.10">
    <property type="match status" value="1"/>
</dbReference>
<evidence type="ECO:0000256" key="3">
    <source>
        <dbReference type="ARBA" id="ARBA00023082"/>
    </source>
</evidence>
<comment type="caution">
    <text evidence="7">The sequence shown here is derived from an EMBL/GenBank/DDBJ whole genome shotgun (WGS) entry which is preliminary data.</text>
</comment>
<dbReference type="InterPro" id="IPR039425">
    <property type="entry name" value="RNA_pol_sigma-70-like"/>
</dbReference>
<dbReference type="AlphaFoldDB" id="A0AAE3SL10"/>
<keyword evidence="4" id="KW-0804">Transcription</keyword>
<organism evidence="7 8">
    <name type="scientific">Plebeiibacterium marinum</name>
    <dbReference type="NCBI Taxonomy" id="2992111"/>
    <lineage>
        <taxon>Bacteria</taxon>
        <taxon>Pseudomonadati</taxon>
        <taxon>Bacteroidota</taxon>
        <taxon>Bacteroidia</taxon>
        <taxon>Marinilabiliales</taxon>
        <taxon>Marinilabiliaceae</taxon>
        <taxon>Plebeiibacterium</taxon>
    </lineage>
</organism>
<dbReference type="RefSeq" id="WP_301200853.1">
    <property type="nucleotide sequence ID" value="NZ_JAPDPI010000033.1"/>
</dbReference>
<dbReference type="InterPro" id="IPR014284">
    <property type="entry name" value="RNA_pol_sigma-70_dom"/>
</dbReference>
<dbReference type="Pfam" id="PF04542">
    <property type="entry name" value="Sigma70_r2"/>
    <property type="match status" value="1"/>
</dbReference>
<dbReference type="InterPro" id="IPR013324">
    <property type="entry name" value="RNA_pol_sigma_r3/r4-like"/>
</dbReference>
<reference evidence="7" key="1">
    <citation type="submission" date="2022-10" db="EMBL/GenBank/DDBJ databases">
        <authorList>
            <person name="Yu W.X."/>
        </authorList>
    </citation>
    <scope>NUCLEOTIDE SEQUENCE</scope>
    <source>
        <strain evidence="7">D04</strain>
    </source>
</reference>
<dbReference type="InterPro" id="IPR036388">
    <property type="entry name" value="WH-like_DNA-bd_sf"/>
</dbReference>
<dbReference type="NCBIfam" id="TIGR02985">
    <property type="entry name" value="Sig70_bacteroi1"/>
    <property type="match status" value="1"/>
</dbReference>
<dbReference type="GO" id="GO:0006352">
    <property type="term" value="P:DNA-templated transcription initiation"/>
    <property type="evidence" value="ECO:0007669"/>
    <property type="project" value="InterPro"/>
</dbReference>
<evidence type="ECO:0000256" key="2">
    <source>
        <dbReference type="ARBA" id="ARBA00023015"/>
    </source>
</evidence>
<dbReference type="PANTHER" id="PTHR43133">
    <property type="entry name" value="RNA POLYMERASE ECF-TYPE SIGMA FACTO"/>
    <property type="match status" value="1"/>
</dbReference>
<dbReference type="GO" id="GO:0016987">
    <property type="term" value="F:sigma factor activity"/>
    <property type="evidence" value="ECO:0007669"/>
    <property type="project" value="UniProtKB-KW"/>
</dbReference>
<dbReference type="Pfam" id="PF08281">
    <property type="entry name" value="Sigma70_r4_2"/>
    <property type="match status" value="1"/>
</dbReference>
<dbReference type="PANTHER" id="PTHR43133:SF46">
    <property type="entry name" value="RNA POLYMERASE SIGMA-70 FACTOR ECF SUBFAMILY"/>
    <property type="match status" value="1"/>
</dbReference>
<dbReference type="SUPFAM" id="SSF88946">
    <property type="entry name" value="Sigma2 domain of RNA polymerase sigma factors"/>
    <property type="match status" value="1"/>
</dbReference>
<feature type="domain" description="RNA polymerase sigma factor 70 region 4 type 2" evidence="6">
    <location>
        <begin position="123"/>
        <end position="172"/>
    </location>
</feature>
<evidence type="ECO:0000313" key="8">
    <source>
        <dbReference type="Proteomes" id="UP001207408"/>
    </source>
</evidence>
<keyword evidence="8" id="KW-1185">Reference proteome</keyword>
<evidence type="ECO:0000313" key="7">
    <source>
        <dbReference type="EMBL" id="MCW3806934.1"/>
    </source>
</evidence>
<name>A0AAE3SL10_9BACT</name>
<evidence type="ECO:0000256" key="4">
    <source>
        <dbReference type="ARBA" id="ARBA00023163"/>
    </source>
</evidence>
<dbReference type="InterPro" id="IPR014327">
    <property type="entry name" value="RNA_pol_sigma70_bacteroid"/>
</dbReference>
<evidence type="ECO:0000259" key="5">
    <source>
        <dbReference type="Pfam" id="PF04542"/>
    </source>
</evidence>
<comment type="similarity">
    <text evidence="1">Belongs to the sigma-70 factor family. ECF subfamily.</text>
</comment>
<dbReference type="NCBIfam" id="TIGR02937">
    <property type="entry name" value="sigma70-ECF"/>
    <property type="match status" value="1"/>
</dbReference>
<dbReference type="InterPro" id="IPR000792">
    <property type="entry name" value="Tscrpt_reg_LuxR_C"/>
</dbReference>